<dbReference type="AlphaFoldDB" id="A0A6L3UZ60"/>
<organism evidence="1 2">
    <name type="scientific">Cytobacillus depressus</name>
    <dbReference type="NCBI Taxonomy" id="1602942"/>
    <lineage>
        <taxon>Bacteria</taxon>
        <taxon>Bacillati</taxon>
        <taxon>Bacillota</taxon>
        <taxon>Bacilli</taxon>
        <taxon>Bacillales</taxon>
        <taxon>Bacillaceae</taxon>
        <taxon>Cytobacillus</taxon>
    </lineage>
</organism>
<proteinExistence type="predicted"/>
<name>A0A6L3UZ60_9BACI</name>
<dbReference type="InterPro" id="IPR024510">
    <property type="entry name" value="DUF2589"/>
</dbReference>
<protein>
    <submittedName>
        <fullName evidence="1">DUF2589 domain-containing protein</fullName>
    </submittedName>
</protein>
<accession>A0A6L3UZ60</accession>
<dbReference type="EMBL" id="WBOS01000018">
    <property type="protein sequence ID" value="KAB2329594.1"/>
    <property type="molecule type" value="Genomic_DNA"/>
</dbReference>
<evidence type="ECO:0000313" key="1">
    <source>
        <dbReference type="EMBL" id="KAB2329594.1"/>
    </source>
</evidence>
<comment type="caution">
    <text evidence="1">The sequence shown here is derived from an EMBL/GenBank/DDBJ whole genome shotgun (WGS) entry which is preliminary data.</text>
</comment>
<gene>
    <name evidence="1" type="ORF">F7731_22395</name>
</gene>
<dbReference type="RefSeq" id="WP_151537011.1">
    <property type="nucleotide sequence ID" value="NZ_WBOS01000018.1"/>
</dbReference>
<sequence>MPSNRSERSLQAIPFGHLIGAPLVAAIEAQAQAAQTTVNFIESVGFKKNQNGGSPGANTDAGDVRMVGFNYQKTNPDGTAANATLNVPVLSIVPVPYMRIEETTIDFTAKIVDIEETQVSTALNTGAEVNGSYGNFLSPVKVGFKASVSYNRNTNSNSRFEKEYQMHVTVRAVQDDMPAGLSKVLNVLENLITEKQPAQAPSK</sequence>
<reference evidence="1 2" key="1">
    <citation type="journal article" date="2016" name="Antonie Van Leeuwenhoek">
        <title>Bacillus depressus sp. nov., isolated from soil of a sunflower field.</title>
        <authorList>
            <person name="Wei X."/>
            <person name="Xin D."/>
            <person name="Xin Y."/>
            <person name="Zhang H."/>
            <person name="Wang T."/>
            <person name="Zhang J."/>
        </authorList>
    </citation>
    <scope>NUCLEOTIDE SEQUENCE [LARGE SCALE GENOMIC DNA]</scope>
    <source>
        <strain evidence="1 2">BZ1</strain>
    </source>
</reference>
<dbReference type="OrthoDB" id="1043330at2"/>
<dbReference type="Proteomes" id="UP000481030">
    <property type="component" value="Unassembled WGS sequence"/>
</dbReference>
<evidence type="ECO:0000313" key="2">
    <source>
        <dbReference type="Proteomes" id="UP000481030"/>
    </source>
</evidence>
<keyword evidence="2" id="KW-1185">Reference proteome</keyword>
<dbReference type="Pfam" id="PF11655">
    <property type="entry name" value="DUF2589"/>
    <property type="match status" value="1"/>
</dbReference>